<name>A0A0J7XKK9_9SPHN</name>
<dbReference type="EMBL" id="JACU01000011">
    <property type="protein sequence ID" value="KMS51643.1"/>
    <property type="molecule type" value="Genomic_DNA"/>
</dbReference>
<dbReference type="PATRIC" id="fig|1114963.3.peg.4258"/>
<evidence type="ECO:0000256" key="1">
    <source>
        <dbReference type="ARBA" id="ARBA00023015"/>
    </source>
</evidence>
<keyword evidence="1" id="KW-0805">Transcription regulation</keyword>
<dbReference type="Pfam" id="PF01614">
    <property type="entry name" value="IclR_C"/>
    <property type="match status" value="1"/>
</dbReference>
<dbReference type="Gene3D" id="1.10.10.10">
    <property type="entry name" value="Winged helix-like DNA-binding domain superfamily/Winged helix DNA-binding domain"/>
    <property type="match status" value="1"/>
</dbReference>
<organism evidence="6 7">
    <name type="scientific">Novosphingobium barchaimii LL02</name>
    <dbReference type="NCBI Taxonomy" id="1114963"/>
    <lineage>
        <taxon>Bacteria</taxon>
        <taxon>Pseudomonadati</taxon>
        <taxon>Pseudomonadota</taxon>
        <taxon>Alphaproteobacteria</taxon>
        <taxon>Sphingomonadales</taxon>
        <taxon>Sphingomonadaceae</taxon>
        <taxon>Novosphingobium</taxon>
    </lineage>
</organism>
<dbReference type="RefSeq" id="WP_059153212.1">
    <property type="nucleotide sequence ID" value="NZ_KQ130457.1"/>
</dbReference>
<accession>A0A0J7XKK9</accession>
<proteinExistence type="predicted"/>
<dbReference type="GO" id="GO:0003700">
    <property type="term" value="F:DNA-binding transcription factor activity"/>
    <property type="evidence" value="ECO:0007669"/>
    <property type="project" value="TreeGrafter"/>
</dbReference>
<dbReference type="GO" id="GO:0003677">
    <property type="term" value="F:DNA binding"/>
    <property type="evidence" value="ECO:0007669"/>
    <property type="project" value="UniProtKB-KW"/>
</dbReference>
<evidence type="ECO:0000313" key="6">
    <source>
        <dbReference type="EMBL" id="KMS51643.1"/>
    </source>
</evidence>
<evidence type="ECO:0000259" key="5">
    <source>
        <dbReference type="Pfam" id="PF09339"/>
    </source>
</evidence>
<dbReference type="InterPro" id="IPR036390">
    <property type="entry name" value="WH_DNA-bd_sf"/>
</dbReference>
<dbReference type="SUPFAM" id="SSF55781">
    <property type="entry name" value="GAF domain-like"/>
    <property type="match status" value="1"/>
</dbReference>
<dbReference type="PANTHER" id="PTHR30136">
    <property type="entry name" value="HELIX-TURN-HELIX TRANSCRIPTIONAL REGULATOR, ICLR FAMILY"/>
    <property type="match status" value="1"/>
</dbReference>
<gene>
    <name evidence="6" type="ORF">V474_03165</name>
</gene>
<keyword evidence="2" id="KW-0238">DNA-binding</keyword>
<dbReference type="SUPFAM" id="SSF46785">
    <property type="entry name" value="Winged helix' DNA-binding domain"/>
    <property type="match status" value="1"/>
</dbReference>
<dbReference type="InterPro" id="IPR014757">
    <property type="entry name" value="Tscrpt_reg_IclR_C"/>
</dbReference>
<reference evidence="6 7" key="1">
    <citation type="journal article" date="2015" name="G3 (Bethesda)">
        <title>Insights into Ongoing Evolution of the Hexachlorocyclohexane Catabolic Pathway from Comparative Genomics of Ten Sphingomonadaceae Strains.</title>
        <authorList>
            <person name="Pearce S.L."/>
            <person name="Oakeshott J.G."/>
            <person name="Pandey G."/>
        </authorList>
    </citation>
    <scope>NUCLEOTIDE SEQUENCE [LARGE SCALE GENOMIC DNA]</scope>
    <source>
        <strain evidence="6 7">LL02</strain>
    </source>
</reference>
<evidence type="ECO:0000313" key="7">
    <source>
        <dbReference type="Proteomes" id="UP000052268"/>
    </source>
</evidence>
<sequence>MTFVVEPRRAKSAVRVIEIFEFFAAGHERATVMDIVRQFRRPQSSTSELLMALVEMGLLYRDIETRSYSPTPRLAELGRIGQPDFIRDGQVYKYMNRLAQTTRCEVGLFGIVGTRVQMFHKIDGPDEALMEHETGSSALLSASAVGRLLLSTLPVAHSNGLLWRLQAEALENDRFDLKKVTEEVALMSEKGCVTGTFGFSKRTQVTAAIIPDLRSRHRLAVGVIYPDTARIDATALASTLKHGLAHLGDVDKAGPVDLLRGVS</sequence>
<protein>
    <submittedName>
        <fullName evidence="6">Uncharacterized protein</fullName>
    </submittedName>
</protein>
<dbReference type="AlphaFoldDB" id="A0A0J7XKK9"/>
<dbReference type="PANTHER" id="PTHR30136:SF35">
    <property type="entry name" value="HTH-TYPE TRANSCRIPTIONAL REGULATOR RV1719"/>
    <property type="match status" value="1"/>
</dbReference>
<feature type="domain" description="IclR-ED" evidence="4">
    <location>
        <begin position="93"/>
        <end position="172"/>
    </location>
</feature>
<feature type="domain" description="HTH iclR-type" evidence="5">
    <location>
        <begin position="12"/>
        <end position="62"/>
    </location>
</feature>
<dbReference type="Gene3D" id="3.30.450.40">
    <property type="match status" value="1"/>
</dbReference>
<keyword evidence="7" id="KW-1185">Reference proteome</keyword>
<dbReference type="InterPro" id="IPR029016">
    <property type="entry name" value="GAF-like_dom_sf"/>
</dbReference>
<dbReference type="GO" id="GO:0045892">
    <property type="term" value="P:negative regulation of DNA-templated transcription"/>
    <property type="evidence" value="ECO:0007669"/>
    <property type="project" value="TreeGrafter"/>
</dbReference>
<evidence type="ECO:0000256" key="3">
    <source>
        <dbReference type="ARBA" id="ARBA00023163"/>
    </source>
</evidence>
<dbReference type="InterPro" id="IPR036388">
    <property type="entry name" value="WH-like_DNA-bd_sf"/>
</dbReference>
<dbReference type="Proteomes" id="UP000052268">
    <property type="component" value="Unassembled WGS sequence"/>
</dbReference>
<dbReference type="Pfam" id="PF09339">
    <property type="entry name" value="HTH_IclR"/>
    <property type="match status" value="1"/>
</dbReference>
<dbReference type="InterPro" id="IPR050707">
    <property type="entry name" value="HTH_MetabolicPath_Reg"/>
</dbReference>
<dbReference type="InterPro" id="IPR005471">
    <property type="entry name" value="Tscrpt_reg_IclR_N"/>
</dbReference>
<keyword evidence="3" id="KW-0804">Transcription</keyword>
<evidence type="ECO:0000256" key="2">
    <source>
        <dbReference type="ARBA" id="ARBA00023125"/>
    </source>
</evidence>
<evidence type="ECO:0000259" key="4">
    <source>
        <dbReference type="Pfam" id="PF01614"/>
    </source>
</evidence>
<comment type="caution">
    <text evidence="6">The sequence shown here is derived from an EMBL/GenBank/DDBJ whole genome shotgun (WGS) entry which is preliminary data.</text>
</comment>